<evidence type="ECO:0000313" key="4">
    <source>
        <dbReference type="EMBL" id="CAB4221186.1"/>
    </source>
</evidence>
<organism evidence="2">
    <name type="scientific">uncultured Caudovirales phage</name>
    <dbReference type="NCBI Taxonomy" id="2100421"/>
    <lineage>
        <taxon>Viruses</taxon>
        <taxon>Duplodnaviria</taxon>
        <taxon>Heunggongvirae</taxon>
        <taxon>Uroviricota</taxon>
        <taxon>Caudoviricetes</taxon>
        <taxon>Peduoviridae</taxon>
        <taxon>Maltschvirus</taxon>
        <taxon>Maltschvirus maltsch</taxon>
    </lineage>
</organism>
<protein>
    <submittedName>
        <fullName evidence="2">Uncharacterized protein</fullName>
    </submittedName>
</protein>
<evidence type="ECO:0000313" key="2">
    <source>
        <dbReference type="EMBL" id="CAB4165745.1"/>
    </source>
</evidence>
<reference evidence="2" key="1">
    <citation type="submission" date="2020-04" db="EMBL/GenBank/DDBJ databases">
        <authorList>
            <person name="Chiriac C."/>
            <person name="Salcher M."/>
            <person name="Ghai R."/>
            <person name="Kavagutti S V."/>
        </authorList>
    </citation>
    <scope>NUCLEOTIDE SEQUENCE</scope>
</reference>
<dbReference type="EMBL" id="LR797502">
    <property type="protein sequence ID" value="CAB4221186.1"/>
    <property type="molecule type" value="Genomic_DNA"/>
</dbReference>
<evidence type="ECO:0000313" key="3">
    <source>
        <dbReference type="EMBL" id="CAB4187025.1"/>
    </source>
</evidence>
<gene>
    <name evidence="3" type="ORF">UFOVP1146_371</name>
    <name evidence="4" type="ORF">UFOVP1638_194</name>
    <name evidence="1" type="ORF">UFOVP812_284</name>
    <name evidence="2" type="ORF">UFOVP818_281</name>
</gene>
<name>A0A6J5P9H5_9CAUD</name>
<accession>A0A6J5P9H5</accession>
<dbReference type="EMBL" id="LR796776">
    <property type="protein sequence ID" value="CAB4165745.1"/>
    <property type="molecule type" value="Genomic_DNA"/>
</dbReference>
<evidence type="ECO:0000313" key="1">
    <source>
        <dbReference type="EMBL" id="CAB4164015.1"/>
    </source>
</evidence>
<proteinExistence type="predicted"/>
<dbReference type="EMBL" id="LR796758">
    <property type="protein sequence ID" value="CAB4164015.1"/>
    <property type="molecule type" value="Genomic_DNA"/>
</dbReference>
<dbReference type="EMBL" id="LR797099">
    <property type="protein sequence ID" value="CAB4187025.1"/>
    <property type="molecule type" value="Genomic_DNA"/>
</dbReference>
<sequence>MFAHEQAADSIKHAQQLSKTRFCWIINYLSDYDTFDFLFEPVQWQAHQAHIWPSQHQENSATYLIPKHSYTEINRTHTAIPRTHAVPIIGIDHGNNNLPAVQQHTRYINDYLGTLRRVLSKVTDEYVWVISSVCDYSNFDFTWHPSEWQQDMLHVFPSDEQVFGDTFYVHVPTFLAKTAKLALLEWFDTIHFVEDIVVPRKPMPIVSHAHDSQVDAVWLHDFQDPVVQFVRHTAVSNPPAINLWRTETKAIIPLSTGASSVLVPREAKNFLKTQLYDYPTIDRSYVNAITDAPLDIVFISNGESNAEQNWQHLLTVTKHAANRVVRIDGVVGRAQAYRAALFASDTDWAFCVFAKLKVDDKFNWNWQPDRLQQSKHYIFHALNPVNGLIYGHQAMIAYNKRLVMENNAEGLDFTLEQEHEVVPVLSGVAEYAADAWTAWRTAFREVIKLQCNTTDVESQYRLGVWQRLGTGDFADASQQGALDAITYYKSVNGDFAELRKTYEWDWLLKYYNILTVN</sequence>